<proteinExistence type="inferred from homology"/>
<accession>A0ABP2CG64</accession>
<dbReference type="Pfam" id="PF00474">
    <property type="entry name" value="SSF"/>
    <property type="match status" value="1"/>
</dbReference>
<reference evidence="4 5" key="1">
    <citation type="submission" date="2016-01" db="EMBL/GenBank/DDBJ databases">
        <authorList>
            <person name="Brown R."/>
        </authorList>
    </citation>
    <scope>NUCLEOTIDE SEQUENCE [LARGE SCALE GENOMIC DNA]</scope>
    <source>
        <strain evidence="4">Sporomusa sphaeroides DSM 2875</strain>
    </source>
</reference>
<protein>
    <recommendedName>
        <fullName evidence="6">Membrane protein YkvI</fullName>
    </recommendedName>
</protein>
<dbReference type="PANTHER" id="PTHR37814">
    <property type="entry name" value="CONSERVED MEMBRANE PROTEIN"/>
    <property type="match status" value="1"/>
</dbReference>
<feature type="compositionally biased region" description="Polar residues" evidence="2">
    <location>
        <begin position="1"/>
        <end position="12"/>
    </location>
</feature>
<keyword evidence="5" id="KW-1185">Reference proteome</keyword>
<comment type="similarity">
    <text evidence="1">Belongs to the sodium:solute symporter (SSF) (TC 2.A.21) family.</text>
</comment>
<dbReference type="RefSeq" id="WP_233139160.1">
    <property type="nucleotide sequence ID" value="NZ_CP146991.1"/>
</dbReference>
<evidence type="ECO:0008006" key="6">
    <source>
        <dbReference type="Google" id="ProtNLM"/>
    </source>
</evidence>
<dbReference type="Proteomes" id="UP000245702">
    <property type="component" value="Unassembled WGS sequence"/>
</dbReference>
<sequence length="403" mass="43909">MSNINKGQQLTGLPSAEPGGRKPMTMGWGVGLSMGAAWFATHCGGGFATGNQEVNFYVRFGWYSIILPIFAMIILGWCHRNALVLAKDHKAYNYKAYADVLFHPYEKYFGLVFEFGNLMLIACAVSTAIAGAGSLLQSTIGLNYGIGITAVGFVTLVLTIFGGQLVIKALNFKAYFLVPTLGLLAYLGIESGALQWKNFLATQESFGTSFGEAFWLMLIYIGFQSFTIMPMLSAAQGIKSTKECNWFMVFGTLFNGVFLLLVCIMLLGFAPGSLKQTLPVYYVTTQLGIDWLKVLYSVILFVALLGSGVALTFAAVARFESVIKPAGMFASLQMRRVFVSFITIAICTGISIFGLTNIVVKGYGSVGYIGLFFVIIPELIVGTIKIRNNARKRKEMGIDEEAL</sequence>
<feature type="transmembrane region" description="Helical" evidence="3">
    <location>
        <begin position="115"/>
        <end position="136"/>
    </location>
</feature>
<dbReference type="InterPro" id="IPR001734">
    <property type="entry name" value="Na/solute_symporter"/>
</dbReference>
<feature type="transmembrane region" description="Helical" evidence="3">
    <location>
        <begin position="142"/>
        <end position="167"/>
    </location>
</feature>
<evidence type="ECO:0000256" key="3">
    <source>
        <dbReference type="SAM" id="Phobius"/>
    </source>
</evidence>
<name>A0ABP2CG64_9FIRM</name>
<evidence type="ECO:0000313" key="4">
    <source>
        <dbReference type="EMBL" id="CVK21233.1"/>
    </source>
</evidence>
<feature type="transmembrane region" description="Helical" evidence="3">
    <location>
        <begin position="174"/>
        <end position="194"/>
    </location>
</feature>
<feature type="transmembrane region" description="Helical" evidence="3">
    <location>
        <begin position="366"/>
        <end position="386"/>
    </location>
</feature>
<feature type="region of interest" description="Disordered" evidence="2">
    <location>
        <begin position="1"/>
        <end position="20"/>
    </location>
</feature>
<comment type="caution">
    <text evidence="4">The sequence shown here is derived from an EMBL/GenBank/DDBJ whole genome shotgun (WGS) entry which is preliminary data.</text>
</comment>
<feature type="transmembrane region" description="Helical" evidence="3">
    <location>
        <begin position="60"/>
        <end position="78"/>
    </location>
</feature>
<feature type="transmembrane region" description="Helical" evidence="3">
    <location>
        <begin position="214"/>
        <end position="234"/>
    </location>
</feature>
<dbReference type="PANTHER" id="PTHR37814:SF1">
    <property type="entry name" value="MEMBRANE PROTEIN"/>
    <property type="match status" value="1"/>
</dbReference>
<gene>
    <name evidence="4" type="ORF">SSPH_03917</name>
</gene>
<keyword evidence="3" id="KW-1133">Transmembrane helix</keyword>
<evidence type="ECO:0000256" key="2">
    <source>
        <dbReference type="SAM" id="MobiDB-lite"/>
    </source>
</evidence>
<dbReference type="InterPro" id="IPR038728">
    <property type="entry name" value="YkvI-like"/>
</dbReference>
<keyword evidence="3" id="KW-0472">Membrane</keyword>
<evidence type="ECO:0000256" key="1">
    <source>
        <dbReference type="RuleBase" id="RU362091"/>
    </source>
</evidence>
<evidence type="ECO:0000313" key="5">
    <source>
        <dbReference type="Proteomes" id="UP000245702"/>
    </source>
</evidence>
<keyword evidence="3" id="KW-0812">Transmembrane</keyword>
<dbReference type="EMBL" id="FCOW01000030">
    <property type="protein sequence ID" value="CVK21233.1"/>
    <property type="molecule type" value="Genomic_DNA"/>
</dbReference>
<feature type="transmembrane region" description="Helical" evidence="3">
    <location>
        <begin position="337"/>
        <end position="360"/>
    </location>
</feature>
<feature type="transmembrane region" description="Helical" evidence="3">
    <location>
        <begin position="28"/>
        <end position="48"/>
    </location>
</feature>
<organism evidence="4 5">
    <name type="scientific">Sporomusa sphaeroides DSM 2875</name>
    <dbReference type="NCBI Taxonomy" id="1337886"/>
    <lineage>
        <taxon>Bacteria</taxon>
        <taxon>Bacillati</taxon>
        <taxon>Bacillota</taxon>
        <taxon>Negativicutes</taxon>
        <taxon>Selenomonadales</taxon>
        <taxon>Sporomusaceae</taxon>
        <taxon>Sporomusa</taxon>
    </lineage>
</organism>
<feature type="transmembrane region" description="Helical" evidence="3">
    <location>
        <begin position="294"/>
        <end position="316"/>
    </location>
</feature>
<feature type="transmembrane region" description="Helical" evidence="3">
    <location>
        <begin position="246"/>
        <end position="274"/>
    </location>
</feature>